<gene>
    <name evidence="1" type="ORF">GCM10009827_073000</name>
</gene>
<accession>A0ABN2BMC4</accession>
<dbReference type="EMBL" id="BAAAQD010000017">
    <property type="protein sequence ID" value="GAA1542827.1"/>
    <property type="molecule type" value="Genomic_DNA"/>
</dbReference>
<evidence type="ECO:0000313" key="2">
    <source>
        <dbReference type="Proteomes" id="UP001501470"/>
    </source>
</evidence>
<reference evidence="1 2" key="1">
    <citation type="journal article" date="2019" name="Int. J. Syst. Evol. Microbiol.">
        <title>The Global Catalogue of Microorganisms (GCM) 10K type strain sequencing project: providing services to taxonomists for standard genome sequencing and annotation.</title>
        <authorList>
            <consortium name="The Broad Institute Genomics Platform"/>
            <consortium name="The Broad Institute Genome Sequencing Center for Infectious Disease"/>
            <person name="Wu L."/>
            <person name="Ma J."/>
        </authorList>
    </citation>
    <scope>NUCLEOTIDE SEQUENCE [LARGE SCALE GENOMIC DNA]</scope>
    <source>
        <strain evidence="1 2">JCM 15933</strain>
    </source>
</reference>
<organism evidence="1 2">
    <name type="scientific">Dactylosporangium maewongense</name>
    <dbReference type="NCBI Taxonomy" id="634393"/>
    <lineage>
        <taxon>Bacteria</taxon>
        <taxon>Bacillati</taxon>
        <taxon>Actinomycetota</taxon>
        <taxon>Actinomycetes</taxon>
        <taxon>Micromonosporales</taxon>
        <taxon>Micromonosporaceae</taxon>
        <taxon>Dactylosporangium</taxon>
    </lineage>
</organism>
<comment type="caution">
    <text evidence="1">The sequence shown here is derived from an EMBL/GenBank/DDBJ whole genome shotgun (WGS) entry which is preliminary data.</text>
</comment>
<protein>
    <submittedName>
        <fullName evidence="1">Uncharacterized protein</fullName>
    </submittedName>
</protein>
<dbReference type="Proteomes" id="UP001501470">
    <property type="component" value="Unassembled WGS sequence"/>
</dbReference>
<name>A0ABN2BMC4_9ACTN</name>
<sequence length="219" mass="23538">MVRDIPVHGTLDTVTYVGNAVRVTGWGIDRDSGSAPLIVDIYIDGAWKQTLSANTYRPDVAAAYPAYGSYRGFDANVPAGLGTHQVCAWAISVVPAGAANPGNPQLGCRTYTATLAAPTDVRTISRADDGTTVFGFKDNSVEETSFRVVITRQYWEQYNDPRWGQMYRAYYVDRQFTVPAQAGTAEVTATTVTGGSDCRTTVYAVSGSIQSAPAVKGWC</sequence>
<proteinExistence type="predicted"/>
<evidence type="ECO:0000313" key="1">
    <source>
        <dbReference type="EMBL" id="GAA1542827.1"/>
    </source>
</evidence>
<keyword evidence="2" id="KW-1185">Reference proteome</keyword>